<evidence type="ECO:0000313" key="10">
    <source>
        <dbReference type="EMBL" id="OWZ82758.1"/>
    </source>
</evidence>
<dbReference type="InterPro" id="IPR052170">
    <property type="entry name" value="M29_Exopeptidase"/>
</dbReference>
<dbReference type="PRINTS" id="PR00919">
    <property type="entry name" value="THERMOPTASE"/>
</dbReference>
<sequence length="369" mass="41802">MYDPRINKLANVIVNYSLDIKPGEHLLIRSNPLAEPLIKAVYKEAIKKRAYVTPMINLEGLDEIFFKHASKEQLEYVSPLNEYLIDNFDAFLSIGAEYNTKNLSGVDSEKIATLRRARSHLDTKFMEKAAKGELKWCYTEFPTHASAQEANMSLEEYQDFVFEAGLLDKEDPISHWKEIDKKQKKIIDYLETKSKLQIISKDTDLTMNISGRKWINCSGKENFPDGEIFTAPIEDSVQGHIRFNFPGIYAGKEIEDIRLQFENGKVISYEASKGEDLLKALLDTDEGARYVGEVAIGTNYGITNFTRNMLFDEKIGGTVHLAVGSTYPESGGKNESGIHWDMLCDMKSEGEIYADGELIFKNGEFTINL</sequence>
<keyword evidence="6" id="KW-0645">Protease</keyword>
<keyword evidence="5 10" id="KW-0031">Aminopeptidase</keyword>
<accession>A0A226BUP3</accession>
<gene>
    <name evidence="10" type="ORF">CDO51_12305</name>
</gene>
<dbReference type="PANTHER" id="PTHR34448">
    <property type="entry name" value="AMINOPEPTIDASE"/>
    <property type="match status" value="1"/>
</dbReference>
<evidence type="ECO:0000256" key="1">
    <source>
        <dbReference type="ARBA" id="ARBA00001941"/>
    </source>
</evidence>
<dbReference type="EMBL" id="NIQC01000043">
    <property type="protein sequence ID" value="OWZ82758.1"/>
    <property type="molecule type" value="Genomic_DNA"/>
</dbReference>
<evidence type="ECO:0000256" key="6">
    <source>
        <dbReference type="ARBA" id="ARBA00022670"/>
    </source>
</evidence>
<comment type="cofactor">
    <cofactor evidence="1">
        <name>Co(2+)</name>
        <dbReference type="ChEBI" id="CHEBI:48828"/>
    </cofactor>
</comment>
<keyword evidence="7" id="KW-0479">Metal-binding</keyword>
<dbReference type="GO" id="GO:0004177">
    <property type="term" value="F:aminopeptidase activity"/>
    <property type="evidence" value="ECO:0007669"/>
    <property type="project" value="UniProtKB-KW"/>
</dbReference>
<evidence type="ECO:0000256" key="7">
    <source>
        <dbReference type="ARBA" id="ARBA00022723"/>
    </source>
</evidence>
<dbReference type="OrthoDB" id="9803993at2"/>
<dbReference type="InterPro" id="IPR000787">
    <property type="entry name" value="Peptidase_M29"/>
</dbReference>
<dbReference type="PANTHER" id="PTHR34448:SF1">
    <property type="entry name" value="BLL6088 PROTEIN"/>
    <property type="match status" value="1"/>
</dbReference>
<comment type="cofactor">
    <cofactor evidence="3">
        <name>Zn(2+)</name>
        <dbReference type="ChEBI" id="CHEBI:29105"/>
    </cofactor>
</comment>
<evidence type="ECO:0000256" key="4">
    <source>
        <dbReference type="ARBA" id="ARBA00008236"/>
    </source>
</evidence>
<dbReference type="AlphaFoldDB" id="A0A226BUP3"/>
<dbReference type="SUPFAM" id="SSF144052">
    <property type="entry name" value="Thermophilic metalloprotease-like"/>
    <property type="match status" value="1"/>
</dbReference>
<proteinExistence type="inferred from homology"/>
<dbReference type="Pfam" id="PF02073">
    <property type="entry name" value="Peptidase_M29"/>
    <property type="match status" value="1"/>
</dbReference>
<evidence type="ECO:0000256" key="5">
    <source>
        <dbReference type="ARBA" id="ARBA00022438"/>
    </source>
</evidence>
<comment type="caution">
    <text evidence="10">The sequence shown here is derived from an EMBL/GenBank/DDBJ whole genome shotgun (WGS) entry which is preliminary data.</text>
</comment>
<dbReference type="Gene3D" id="3.40.1830.10">
    <property type="entry name" value="Thermophilic metalloprotease (M29)"/>
    <property type="match status" value="1"/>
</dbReference>
<comment type="similarity">
    <text evidence="4">Belongs to the peptidase M29 family.</text>
</comment>
<evidence type="ECO:0000256" key="8">
    <source>
        <dbReference type="ARBA" id="ARBA00022801"/>
    </source>
</evidence>
<keyword evidence="9" id="KW-0482">Metalloprotease</keyword>
<dbReference type="InterPro" id="IPR035097">
    <property type="entry name" value="M29_N-terminal"/>
</dbReference>
<organism evidence="10 11">
    <name type="scientific">Natranaerobius trueperi</name>
    <dbReference type="NCBI Taxonomy" id="759412"/>
    <lineage>
        <taxon>Bacteria</taxon>
        <taxon>Bacillati</taxon>
        <taxon>Bacillota</taxon>
        <taxon>Clostridia</taxon>
        <taxon>Natranaerobiales</taxon>
        <taxon>Natranaerobiaceae</taxon>
        <taxon>Natranaerobius</taxon>
    </lineage>
</organism>
<dbReference type="GO" id="GO:0008237">
    <property type="term" value="F:metallopeptidase activity"/>
    <property type="evidence" value="ECO:0007669"/>
    <property type="project" value="UniProtKB-KW"/>
</dbReference>
<evidence type="ECO:0000256" key="3">
    <source>
        <dbReference type="ARBA" id="ARBA00001947"/>
    </source>
</evidence>
<dbReference type="GO" id="GO:0006508">
    <property type="term" value="P:proteolysis"/>
    <property type="evidence" value="ECO:0007669"/>
    <property type="project" value="UniProtKB-KW"/>
</dbReference>
<dbReference type="Proteomes" id="UP000214588">
    <property type="component" value="Unassembled WGS sequence"/>
</dbReference>
<protein>
    <submittedName>
        <fullName evidence="10">Aminopeptidase</fullName>
    </submittedName>
</protein>
<reference evidence="10 11" key="1">
    <citation type="submission" date="2017-06" db="EMBL/GenBank/DDBJ databases">
        <title>Draft Genome Sequence of Natranaerobius trueperi halophilic, alkalithermophilic bacteria from soda lakes.</title>
        <authorList>
            <person name="Zhao B."/>
        </authorList>
    </citation>
    <scope>NUCLEOTIDE SEQUENCE [LARGE SCALE GENOMIC DNA]</scope>
    <source>
        <strain evidence="10 11">DSM 18760</strain>
    </source>
</reference>
<name>A0A226BUP3_9FIRM</name>
<keyword evidence="8" id="KW-0378">Hydrolase</keyword>
<evidence type="ECO:0000256" key="9">
    <source>
        <dbReference type="ARBA" id="ARBA00023049"/>
    </source>
</evidence>
<dbReference type="GO" id="GO:0046872">
    <property type="term" value="F:metal ion binding"/>
    <property type="evidence" value="ECO:0007669"/>
    <property type="project" value="UniProtKB-KW"/>
</dbReference>
<evidence type="ECO:0000313" key="11">
    <source>
        <dbReference type="Proteomes" id="UP000214588"/>
    </source>
</evidence>
<dbReference type="RefSeq" id="WP_089024525.1">
    <property type="nucleotide sequence ID" value="NZ_NIQC01000043.1"/>
</dbReference>
<comment type="cofactor">
    <cofactor evidence="2">
        <name>Mg(2+)</name>
        <dbReference type="ChEBI" id="CHEBI:18420"/>
    </cofactor>
</comment>
<keyword evidence="11" id="KW-1185">Reference proteome</keyword>
<evidence type="ECO:0000256" key="2">
    <source>
        <dbReference type="ARBA" id="ARBA00001946"/>
    </source>
</evidence>